<evidence type="ECO:0000256" key="3">
    <source>
        <dbReference type="ARBA" id="ARBA00012970"/>
    </source>
</evidence>
<dbReference type="HAMAP" id="MF_00087">
    <property type="entry name" value="Glu_tRNA_reductase"/>
    <property type="match status" value="1"/>
</dbReference>
<feature type="domain" description="Glutamyl-tRNA reductase N-terminal" evidence="16">
    <location>
        <begin position="7"/>
        <end position="154"/>
    </location>
</feature>
<dbReference type="InterPro" id="IPR015896">
    <property type="entry name" value="4pyrrol_synth_GluRdtase_dimer"/>
</dbReference>
<dbReference type="PIRSF" id="PIRSF000445">
    <property type="entry name" value="4pyrrol_synth_GluRdtase"/>
    <property type="match status" value="1"/>
</dbReference>
<dbReference type="UniPathway" id="UPA00251">
    <property type="reaction ID" value="UER00316"/>
</dbReference>
<comment type="catalytic activity">
    <reaction evidence="7 9 13">
        <text>(S)-4-amino-5-oxopentanoate + tRNA(Glu) + NADP(+) = L-glutamyl-tRNA(Glu) + NADPH + H(+)</text>
        <dbReference type="Rhea" id="RHEA:12344"/>
        <dbReference type="Rhea" id="RHEA-COMP:9663"/>
        <dbReference type="Rhea" id="RHEA-COMP:9680"/>
        <dbReference type="ChEBI" id="CHEBI:15378"/>
        <dbReference type="ChEBI" id="CHEBI:57501"/>
        <dbReference type="ChEBI" id="CHEBI:57783"/>
        <dbReference type="ChEBI" id="CHEBI:58349"/>
        <dbReference type="ChEBI" id="CHEBI:78442"/>
        <dbReference type="ChEBI" id="CHEBI:78520"/>
        <dbReference type="EC" id="1.2.1.70"/>
    </reaction>
</comment>
<sequence length="419" mass="45986">MALFSFGVSYKTAPVSIREKVAFSTEQMVNSIADLKQQAQIDEAVIVSTCNRTEIFVTAKAFSQTQALAWLAHTHSIEAEQLTQVVYFYQDRAVTEHLMSVACGLDSMVLGEPQILGQLKQAYAVADTHNFVSSSLARLFQMTFSVAKDVRTNTDIGSSAVSVAFAAVSLAKHIFSDLSQNKVLLVGAGETTELVARHLAEAGCNKMTVANRSVQRAETLAEIFNAEVSTLSQIPELLVNADIVVSSTASQLPLIGKGMVETAMKLRKNRPMFVVDLAVPRDVESQVNDIDNVYLYTVDDLQGIVQKNQEKRQDAAEKAKLIIEQEVIKYHAWLESLKSVDYVRSYRANADDIKQALLQKAVNQINQGAEVEKVLAEFANKLTNQLVHSPTVALNKAAAEKDKAKIEFLAKHLGVHSES</sequence>
<evidence type="ECO:0000256" key="7">
    <source>
        <dbReference type="ARBA" id="ARBA00047464"/>
    </source>
</evidence>
<dbReference type="PANTHER" id="PTHR43013:SF1">
    <property type="entry name" value="GLUTAMYL-TRNA REDUCTASE"/>
    <property type="match status" value="1"/>
</dbReference>
<dbReference type="STRING" id="1513271.XM47_03880"/>
<dbReference type="Gene3D" id="3.40.50.720">
    <property type="entry name" value="NAD(P)-binding Rossmann-like Domain"/>
    <property type="match status" value="1"/>
</dbReference>
<dbReference type="Pfam" id="PF01488">
    <property type="entry name" value="Shikimate_DH"/>
    <property type="match status" value="1"/>
</dbReference>
<dbReference type="PATRIC" id="fig|1513271.3.peg.803"/>
<feature type="domain" description="Quinate/shikimate 5-dehydrogenase/glutamyl-tRNA reductase" evidence="15">
    <location>
        <begin position="170"/>
        <end position="304"/>
    </location>
</feature>
<dbReference type="Pfam" id="PF00745">
    <property type="entry name" value="GlutR_dimer"/>
    <property type="match status" value="1"/>
</dbReference>
<dbReference type="InterPro" id="IPR000343">
    <property type="entry name" value="4pyrrol_synth_GluRdtase"/>
</dbReference>
<comment type="caution">
    <text evidence="17">The sequence shown here is derived from an EMBL/GenBank/DDBJ whole genome shotgun (WGS) entry which is preliminary data.</text>
</comment>
<dbReference type="InterPro" id="IPR015895">
    <property type="entry name" value="4pyrrol_synth_GluRdtase_N"/>
</dbReference>
<dbReference type="SUPFAM" id="SSF69742">
    <property type="entry name" value="Glutamyl tRNA-reductase catalytic, N-terminal domain"/>
    <property type="match status" value="1"/>
</dbReference>
<evidence type="ECO:0000313" key="17">
    <source>
        <dbReference type="EMBL" id="KMT66378.1"/>
    </source>
</evidence>
<keyword evidence="5 9" id="KW-0560">Oxidoreductase</keyword>
<reference evidence="17 18" key="1">
    <citation type="submission" date="2015-04" db="EMBL/GenBank/DDBJ databases">
        <title>Draft Genome Sequence of the Novel Agar-Digesting Marine Bacterium Q1.</title>
        <authorList>
            <person name="Li Y."/>
            <person name="Li D."/>
            <person name="Chen G."/>
            <person name="Du Z."/>
        </authorList>
    </citation>
    <scope>NUCLEOTIDE SEQUENCE [LARGE SCALE GENOMIC DNA]</scope>
    <source>
        <strain evidence="17 18">Q1</strain>
    </source>
</reference>
<protein>
    <recommendedName>
        <fullName evidence="8 9">Glutamyl-tRNA reductase</fullName>
        <shortName evidence="9">GluTR</shortName>
        <ecNumber evidence="3 9">1.2.1.70</ecNumber>
    </recommendedName>
</protein>
<evidence type="ECO:0000256" key="6">
    <source>
        <dbReference type="ARBA" id="ARBA00023244"/>
    </source>
</evidence>
<dbReference type="FunFam" id="3.30.460.30:FF:000001">
    <property type="entry name" value="Glutamyl-tRNA reductase"/>
    <property type="match status" value="1"/>
</dbReference>
<evidence type="ECO:0000256" key="13">
    <source>
        <dbReference type="RuleBase" id="RU000584"/>
    </source>
</evidence>
<dbReference type="InterPro" id="IPR018214">
    <property type="entry name" value="GluRdtase_CS"/>
</dbReference>
<comment type="subunit">
    <text evidence="9">Homodimer.</text>
</comment>
<dbReference type="GO" id="GO:0019353">
    <property type="term" value="P:protoporphyrinogen IX biosynthetic process from glutamate"/>
    <property type="evidence" value="ECO:0007669"/>
    <property type="project" value="TreeGrafter"/>
</dbReference>
<evidence type="ECO:0000256" key="10">
    <source>
        <dbReference type="PIRSR" id="PIRSR000445-1"/>
    </source>
</evidence>
<keyword evidence="18" id="KW-1185">Reference proteome</keyword>
<feature type="binding site" evidence="9 11">
    <location>
        <position position="118"/>
    </location>
    <ligand>
        <name>substrate</name>
    </ligand>
</feature>
<evidence type="ECO:0000259" key="14">
    <source>
        <dbReference type="Pfam" id="PF00745"/>
    </source>
</evidence>
<evidence type="ECO:0000256" key="11">
    <source>
        <dbReference type="PIRSR" id="PIRSR000445-2"/>
    </source>
</evidence>
<feature type="binding site" evidence="9 11">
    <location>
        <position position="107"/>
    </location>
    <ligand>
        <name>substrate</name>
    </ligand>
</feature>
<dbReference type="CDD" id="cd05213">
    <property type="entry name" value="NAD_bind_Glutamyl_tRNA_reduct"/>
    <property type="match status" value="1"/>
</dbReference>
<evidence type="ECO:0000256" key="2">
    <source>
        <dbReference type="ARBA" id="ARBA00005916"/>
    </source>
</evidence>
<dbReference type="SUPFAM" id="SSF51735">
    <property type="entry name" value="NAD(P)-binding Rossmann-fold domains"/>
    <property type="match status" value="1"/>
</dbReference>
<name>A0A0J8H045_9ALTE</name>
<dbReference type="EMBL" id="LAZL01000004">
    <property type="protein sequence ID" value="KMT66378.1"/>
    <property type="molecule type" value="Genomic_DNA"/>
</dbReference>
<dbReference type="SUPFAM" id="SSF69075">
    <property type="entry name" value="Glutamyl tRNA-reductase dimerization domain"/>
    <property type="match status" value="1"/>
</dbReference>
<dbReference type="Pfam" id="PF05201">
    <property type="entry name" value="GlutR_N"/>
    <property type="match status" value="1"/>
</dbReference>
<feature type="binding site" evidence="9 11">
    <location>
        <begin position="49"/>
        <end position="52"/>
    </location>
    <ligand>
        <name>substrate</name>
    </ligand>
</feature>
<keyword evidence="6 9" id="KW-0627">Porphyrin biosynthesis</keyword>
<dbReference type="OrthoDB" id="110209at2"/>
<dbReference type="GO" id="GO:0050661">
    <property type="term" value="F:NADP binding"/>
    <property type="evidence" value="ECO:0007669"/>
    <property type="project" value="InterPro"/>
</dbReference>
<comment type="function">
    <text evidence="9">Catalyzes the NADPH-dependent reduction of glutamyl-tRNA(Glu) to glutamate 1-semialdehyde (GSA).</text>
</comment>
<comment type="miscellaneous">
    <text evidence="9">During catalysis, the active site Cys acts as a nucleophile attacking the alpha-carbonyl group of tRNA-bound glutamate with the formation of a thioester intermediate between enzyme and glutamate, and the concomitant release of tRNA(Glu). The thioester intermediate is finally reduced by direct hydride transfer from NADPH, to form the product GSA.</text>
</comment>
<feature type="domain" description="Tetrapyrrole biosynthesis glutamyl-tRNA reductase dimerisation" evidence="14">
    <location>
        <begin position="318"/>
        <end position="409"/>
    </location>
</feature>
<dbReference type="PROSITE" id="PS00747">
    <property type="entry name" value="GLUTR"/>
    <property type="match status" value="1"/>
</dbReference>
<comment type="domain">
    <text evidence="9">Possesses an unusual extended V-shaped dimeric structure with each monomer consisting of three distinct domains arranged along a curved 'spinal' alpha-helix. The N-terminal catalytic domain specifically recognizes the glutamate moiety of the substrate. The second domain is the NADPH-binding domain, and the third C-terminal domain is responsible for dimerization.</text>
</comment>
<comment type="similarity">
    <text evidence="2 9 13">Belongs to the glutamyl-tRNA reductase family.</text>
</comment>
<dbReference type="InterPro" id="IPR036291">
    <property type="entry name" value="NAD(P)-bd_dom_sf"/>
</dbReference>
<evidence type="ECO:0000259" key="16">
    <source>
        <dbReference type="Pfam" id="PF05201"/>
    </source>
</evidence>
<dbReference type="EC" id="1.2.1.70" evidence="3 9"/>
<organism evidence="17 18">
    <name type="scientific">Catenovulum maritimum</name>
    <dbReference type="NCBI Taxonomy" id="1513271"/>
    <lineage>
        <taxon>Bacteria</taxon>
        <taxon>Pseudomonadati</taxon>
        <taxon>Pseudomonadota</taxon>
        <taxon>Gammaproteobacteria</taxon>
        <taxon>Alteromonadales</taxon>
        <taxon>Alteromonadaceae</taxon>
        <taxon>Catenovulum</taxon>
    </lineage>
</organism>
<evidence type="ECO:0000256" key="5">
    <source>
        <dbReference type="ARBA" id="ARBA00023002"/>
    </source>
</evidence>
<dbReference type="Proteomes" id="UP000037600">
    <property type="component" value="Unassembled WGS sequence"/>
</dbReference>
<evidence type="ECO:0000256" key="12">
    <source>
        <dbReference type="PIRSR" id="PIRSR000445-4"/>
    </source>
</evidence>
<dbReference type="InterPro" id="IPR036453">
    <property type="entry name" value="GluRdtase_dimer_dom_sf"/>
</dbReference>
<keyword evidence="4 9" id="KW-0521">NADP</keyword>
<dbReference type="FunFam" id="3.40.50.720:FF:000031">
    <property type="entry name" value="Glutamyl-tRNA reductase"/>
    <property type="match status" value="1"/>
</dbReference>
<feature type="active site" description="Nucleophile" evidence="9 10">
    <location>
        <position position="50"/>
    </location>
</feature>
<evidence type="ECO:0000256" key="1">
    <source>
        <dbReference type="ARBA" id="ARBA00005059"/>
    </source>
</evidence>
<dbReference type="NCBIfam" id="TIGR01035">
    <property type="entry name" value="hemA"/>
    <property type="match status" value="1"/>
</dbReference>
<comment type="pathway">
    <text evidence="1 9 13">Porphyrin-containing compound metabolism; protoporphyrin-IX biosynthesis; 5-aminolevulinate from L-glutamyl-tRNA(Glu): step 1/2.</text>
</comment>
<feature type="binding site" evidence="9 11">
    <location>
        <begin position="112"/>
        <end position="114"/>
    </location>
    <ligand>
        <name>substrate</name>
    </ligand>
</feature>
<dbReference type="AlphaFoldDB" id="A0A0J8H045"/>
<dbReference type="InterPro" id="IPR006151">
    <property type="entry name" value="Shikm_DH/Glu-tRNA_Rdtase"/>
</dbReference>
<accession>A0A0J8H045</accession>
<feature type="site" description="Important for activity" evidence="9 12">
    <location>
        <position position="97"/>
    </location>
</feature>
<dbReference type="GO" id="GO:0008883">
    <property type="term" value="F:glutamyl-tRNA reductase activity"/>
    <property type="evidence" value="ECO:0007669"/>
    <property type="project" value="UniProtKB-UniRule"/>
</dbReference>
<dbReference type="Gene3D" id="3.30.460.30">
    <property type="entry name" value="Glutamyl-tRNA reductase, N-terminal domain"/>
    <property type="match status" value="1"/>
</dbReference>
<proteinExistence type="inferred from homology"/>
<feature type="binding site" evidence="9">
    <location>
        <begin position="187"/>
        <end position="192"/>
    </location>
    <ligand>
        <name>NADP(+)</name>
        <dbReference type="ChEBI" id="CHEBI:58349"/>
    </ligand>
</feature>
<evidence type="ECO:0000259" key="15">
    <source>
        <dbReference type="Pfam" id="PF01488"/>
    </source>
</evidence>
<evidence type="ECO:0000256" key="4">
    <source>
        <dbReference type="ARBA" id="ARBA00022857"/>
    </source>
</evidence>
<evidence type="ECO:0000256" key="8">
    <source>
        <dbReference type="ARBA" id="ARBA00068659"/>
    </source>
</evidence>
<gene>
    <name evidence="9 17" type="primary">hemA</name>
    <name evidence="17" type="ORF">XM47_03880</name>
</gene>
<dbReference type="InterPro" id="IPR036343">
    <property type="entry name" value="GluRdtase_N_sf"/>
</dbReference>
<dbReference type="RefSeq" id="WP_048689897.1">
    <property type="nucleotide sequence ID" value="NZ_KQ130483.1"/>
</dbReference>
<dbReference type="PANTHER" id="PTHR43013">
    <property type="entry name" value="GLUTAMYL-TRNA REDUCTASE"/>
    <property type="match status" value="1"/>
</dbReference>
<evidence type="ECO:0000256" key="9">
    <source>
        <dbReference type="HAMAP-Rule" id="MF_00087"/>
    </source>
</evidence>
<evidence type="ECO:0000313" key="18">
    <source>
        <dbReference type="Proteomes" id="UP000037600"/>
    </source>
</evidence>